<dbReference type="EC" id="3.1.1.-" evidence="3"/>
<evidence type="ECO:0000259" key="4">
    <source>
        <dbReference type="Pfam" id="PF00135"/>
    </source>
</evidence>
<evidence type="ECO:0000256" key="1">
    <source>
        <dbReference type="ARBA" id="ARBA00005964"/>
    </source>
</evidence>
<dbReference type="AlphaFoldDB" id="A0A2T2ZTU8"/>
<accession>A0A2T2ZTU8</accession>
<dbReference type="PROSITE" id="PS00122">
    <property type="entry name" value="CARBOXYLESTERASE_B_1"/>
    <property type="match status" value="1"/>
</dbReference>
<keyword evidence="3" id="KW-0732">Signal</keyword>
<dbReference type="Gene3D" id="3.40.50.1820">
    <property type="entry name" value="alpha/beta hydrolase"/>
    <property type="match status" value="1"/>
</dbReference>
<dbReference type="InterPro" id="IPR002018">
    <property type="entry name" value="CarbesteraseB"/>
</dbReference>
<dbReference type="EMBL" id="KZ678702">
    <property type="protein sequence ID" value="PSR76556.1"/>
    <property type="molecule type" value="Genomic_DNA"/>
</dbReference>
<gene>
    <name evidence="5" type="ORF">BD289DRAFT_172337</name>
</gene>
<organism evidence="5 6">
    <name type="scientific">Coniella lustricola</name>
    <dbReference type="NCBI Taxonomy" id="2025994"/>
    <lineage>
        <taxon>Eukaryota</taxon>
        <taxon>Fungi</taxon>
        <taxon>Dikarya</taxon>
        <taxon>Ascomycota</taxon>
        <taxon>Pezizomycotina</taxon>
        <taxon>Sordariomycetes</taxon>
        <taxon>Sordariomycetidae</taxon>
        <taxon>Diaporthales</taxon>
        <taxon>Schizoparmaceae</taxon>
        <taxon>Coniella</taxon>
    </lineage>
</organism>
<dbReference type="Pfam" id="PF00135">
    <property type="entry name" value="COesterase"/>
    <property type="match status" value="1"/>
</dbReference>
<comment type="similarity">
    <text evidence="1 3">Belongs to the type-B carboxylesterase/lipase family.</text>
</comment>
<feature type="chain" id="PRO_5015377054" description="Carboxylic ester hydrolase" evidence="3">
    <location>
        <begin position="22"/>
        <end position="599"/>
    </location>
</feature>
<reference evidence="5 6" key="1">
    <citation type="journal article" date="2018" name="Mycol. Prog.">
        <title>Coniella lustricola, a new species from submerged detritus.</title>
        <authorList>
            <person name="Raudabaugh D.B."/>
            <person name="Iturriaga T."/>
            <person name="Carver A."/>
            <person name="Mondo S."/>
            <person name="Pangilinan J."/>
            <person name="Lipzen A."/>
            <person name="He G."/>
            <person name="Amirebrahimi M."/>
            <person name="Grigoriev I.V."/>
            <person name="Miller A.N."/>
        </authorList>
    </citation>
    <scope>NUCLEOTIDE SEQUENCE [LARGE SCALE GENOMIC DNA]</scope>
    <source>
        <strain evidence="5 6">B22-T-1</strain>
    </source>
</reference>
<evidence type="ECO:0000313" key="6">
    <source>
        <dbReference type="Proteomes" id="UP000241462"/>
    </source>
</evidence>
<name>A0A2T2ZTU8_9PEZI</name>
<evidence type="ECO:0000313" key="5">
    <source>
        <dbReference type="EMBL" id="PSR76556.1"/>
    </source>
</evidence>
<protein>
    <recommendedName>
        <fullName evidence="3">Carboxylic ester hydrolase</fullName>
        <ecNumber evidence="3">3.1.1.-</ecNumber>
    </recommendedName>
</protein>
<evidence type="ECO:0000256" key="3">
    <source>
        <dbReference type="RuleBase" id="RU361235"/>
    </source>
</evidence>
<dbReference type="SUPFAM" id="SSF53474">
    <property type="entry name" value="alpha/beta-Hydrolases"/>
    <property type="match status" value="1"/>
</dbReference>
<proteinExistence type="inferred from homology"/>
<dbReference type="Proteomes" id="UP000241462">
    <property type="component" value="Unassembled WGS sequence"/>
</dbReference>
<feature type="domain" description="Carboxylesterase type B" evidence="4">
    <location>
        <begin position="44"/>
        <end position="557"/>
    </location>
</feature>
<dbReference type="STRING" id="2025994.A0A2T2ZTU8"/>
<dbReference type="InterPro" id="IPR019819">
    <property type="entry name" value="Carboxylesterase_B_CS"/>
</dbReference>
<dbReference type="InterPro" id="IPR029058">
    <property type="entry name" value="AB_hydrolase_fold"/>
</dbReference>
<dbReference type="InParanoid" id="A0A2T2ZTU8"/>
<dbReference type="PANTHER" id="PTHR11559">
    <property type="entry name" value="CARBOXYLESTERASE"/>
    <property type="match status" value="1"/>
</dbReference>
<keyword evidence="6" id="KW-1185">Reference proteome</keyword>
<dbReference type="InterPro" id="IPR019826">
    <property type="entry name" value="Carboxylesterase_B_AS"/>
</dbReference>
<feature type="signal peptide" evidence="3">
    <location>
        <begin position="1"/>
        <end position="21"/>
    </location>
</feature>
<dbReference type="PROSITE" id="PS00941">
    <property type="entry name" value="CARBOXYLESTERASE_B_2"/>
    <property type="match status" value="1"/>
</dbReference>
<dbReference type="GO" id="GO:0016787">
    <property type="term" value="F:hydrolase activity"/>
    <property type="evidence" value="ECO:0007669"/>
    <property type="project" value="UniProtKB-KW"/>
</dbReference>
<evidence type="ECO:0000256" key="2">
    <source>
        <dbReference type="ARBA" id="ARBA00022801"/>
    </source>
</evidence>
<dbReference type="OrthoDB" id="408631at2759"/>
<sequence length="599" mass="63463">MASSVKTLLACSLLALCSVRAAPSSDAQTHGRNSASTAAGVAGPTVTVKNGTLEGLYSTEYDQDFFLGIRYAEPAQRFELAQPLNSSFDGTQSAKAYGPSCVGYGTDDYGYPLSEDCLYLNVIRPAGLNATASLPVALWIHGGGLYEGGSSDKRYNLSFLVEDAVELGTPIVGVSINYRLSAYGFLAGREALAAGVANNGFRDQRQALRWVNENIAAFGGDPAKVTIWGESAGAESVFAQVMAYDGRDDGLFRAAVAESGFGGTLARYAGGFNATAAMQDTYNLLVSNTSCAATANTSASLDCLRALPLSELNAALNGTAAGPWPPMLDGDLIADYPHNVLARGQFPRIPVLIGCNTDEGTAFGTAKGPNGAAIGSDADMRYAVEQTIGPDAPAVLNRTMDAIVDEALALYPDIQAVGIPSLDKFEAIQPGSAYAEELGLQYRRGAAYFGDYVMHFLRRRANIAWHNAGLPSYSYRFDVTVNGIPDYVAATHFQEVAFVFDNTRGEGYNFQADPFANESAAFPALAKAMSTAWINFFVSLDPNGADDSVAAWPVYNTSVGGGVGQNMVWDVNGSHVEWDSYRAEGIEWMMASGLTVFGN</sequence>
<dbReference type="InterPro" id="IPR050309">
    <property type="entry name" value="Type-B_Carboxylest/Lipase"/>
</dbReference>
<keyword evidence="2 3" id="KW-0378">Hydrolase</keyword>